<evidence type="ECO:0000256" key="1">
    <source>
        <dbReference type="ARBA" id="ARBA00004141"/>
    </source>
</evidence>
<evidence type="ECO:0000256" key="5">
    <source>
        <dbReference type="ARBA" id="ARBA00022967"/>
    </source>
</evidence>
<dbReference type="PANTHER" id="PTHR44758:SF1">
    <property type="entry name" value="NAD(P) TRANSHYDROGENASE SUBUNIT BETA"/>
    <property type="match status" value="1"/>
</dbReference>
<dbReference type="Proteomes" id="UP001597045">
    <property type="component" value="Unassembled WGS sequence"/>
</dbReference>
<evidence type="ECO:0000313" key="11">
    <source>
        <dbReference type="EMBL" id="MFD1050533.1"/>
    </source>
</evidence>
<dbReference type="Pfam" id="PF02233">
    <property type="entry name" value="PNTB"/>
    <property type="match status" value="1"/>
</dbReference>
<comment type="catalytic activity">
    <reaction evidence="9">
        <text>NAD(+) + NADPH + H(+)(in) = NADH + NADP(+) + H(+)(out)</text>
        <dbReference type="Rhea" id="RHEA:47992"/>
        <dbReference type="ChEBI" id="CHEBI:15378"/>
        <dbReference type="ChEBI" id="CHEBI:57540"/>
        <dbReference type="ChEBI" id="CHEBI:57783"/>
        <dbReference type="ChEBI" id="CHEBI:57945"/>
        <dbReference type="ChEBI" id="CHEBI:58349"/>
        <dbReference type="EC" id="7.1.1.1"/>
    </reaction>
</comment>
<evidence type="ECO:0000313" key="12">
    <source>
        <dbReference type="Proteomes" id="UP001597045"/>
    </source>
</evidence>
<evidence type="ECO:0000256" key="4">
    <source>
        <dbReference type="ARBA" id="ARBA00022857"/>
    </source>
</evidence>
<evidence type="ECO:0000256" key="9">
    <source>
        <dbReference type="ARBA" id="ARBA00048202"/>
    </source>
</evidence>
<dbReference type="InterPro" id="IPR029035">
    <property type="entry name" value="DHS-like_NAD/FAD-binding_dom"/>
</dbReference>
<gene>
    <name evidence="11" type="ORF">ACFQ1S_35915</name>
</gene>
<keyword evidence="4" id="KW-0521">NADP</keyword>
<keyword evidence="12" id="KW-1185">Reference proteome</keyword>
<keyword evidence="5" id="KW-1278">Translocase</keyword>
<dbReference type="SUPFAM" id="SSF52467">
    <property type="entry name" value="DHS-like NAD/FAD-binding domain"/>
    <property type="match status" value="1"/>
</dbReference>
<dbReference type="InterPro" id="IPR034300">
    <property type="entry name" value="PNTB-like"/>
</dbReference>
<comment type="caution">
    <text evidence="11">The sequence shown here is derived from an EMBL/GenBank/DDBJ whole genome shotgun (WGS) entry which is preliminary data.</text>
</comment>
<evidence type="ECO:0000256" key="8">
    <source>
        <dbReference type="ARBA" id="ARBA00023136"/>
    </source>
</evidence>
<keyword evidence="8" id="KW-0472">Membrane</keyword>
<organism evidence="11 12">
    <name type="scientific">Kibdelosporangium lantanae</name>
    <dbReference type="NCBI Taxonomy" id="1497396"/>
    <lineage>
        <taxon>Bacteria</taxon>
        <taxon>Bacillati</taxon>
        <taxon>Actinomycetota</taxon>
        <taxon>Actinomycetes</taxon>
        <taxon>Pseudonocardiales</taxon>
        <taxon>Pseudonocardiaceae</taxon>
        <taxon>Kibdelosporangium</taxon>
    </lineage>
</organism>
<dbReference type="EC" id="7.1.1.1" evidence="2"/>
<keyword evidence="6" id="KW-1133">Transmembrane helix</keyword>
<comment type="subcellular location">
    <subcellularLocation>
        <location evidence="1">Membrane</location>
        <topology evidence="1">Multi-pass membrane protein</topology>
    </subcellularLocation>
</comment>
<feature type="non-terminal residue" evidence="11">
    <location>
        <position position="1"/>
    </location>
</feature>
<evidence type="ECO:0000256" key="6">
    <source>
        <dbReference type="ARBA" id="ARBA00022989"/>
    </source>
</evidence>
<accession>A0ABW3MK70</accession>
<evidence type="ECO:0000256" key="7">
    <source>
        <dbReference type="ARBA" id="ARBA00023027"/>
    </source>
</evidence>
<proteinExistence type="predicted"/>
<sequence length="179" mass="19028">DAGVRAVTVDDVATQLAYADKVVIVPGYGLAAAQAQHELAKLAQLLEDQRIDVSYAIHPVAGRMPGHMDVLLAEANVPYPLLKELDEINPEFPQADIALVVGANDVTNPAARRADNAVSGMPILDVDKAKSVVVIKRSMAHGYAGIDNELYTNPKTGMLFTDAKKGLTDLTTAIRTLVG</sequence>
<evidence type="ECO:0000256" key="2">
    <source>
        <dbReference type="ARBA" id="ARBA00012943"/>
    </source>
</evidence>
<feature type="domain" description="NADP transhydrogenase beta-like" evidence="10">
    <location>
        <begin position="4"/>
        <end position="172"/>
    </location>
</feature>
<name>A0ABW3MK70_9PSEU</name>
<protein>
    <recommendedName>
        <fullName evidence="2">proton-translocating NAD(P)(+) transhydrogenase</fullName>
        <ecNumber evidence="2">7.1.1.1</ecNumber>
    </recommendedName>
</protein>
<evidence type="ECO:0000256" key="3">
    <source>
        <dbReference type="ARBA" id="ARBA00022692"/>
    </source>
</evidence>
<evidence type="ECO:0000259" key="10">
    <source>
        <dbReference type="Pfam" id="PF02233"/>
    </source>
</evidence>
<dbReference type="PANTHER" id="PTHR44758">
    <property type="entry name" value="NAD(P) TRANSHYDROGENASE SUBUNIT BETA"/>
    <property type="match status" value="1"/>
</dbReference>
<dbReference type="EMBL" id="JBHTIS010002909">
    <property type="protein sequence ID" value="MFD1050533.1"/>
    <property type="molecule type" value="Genomic_DNA"/>
</dbReference>
<dbReference type="Gene3D" id="3.40.50.1220">
    <property type="entry name" value="TPP-binding domain"/>
    <property type="match status" value="1"/>
</dbReference>
<keyword evidence="3" id="KW-0812">Transmembrane</keyword>
<reference evidence="12" key="1">
    <citation type="journal article" date="2019" name="Int. J. Syst. Evol. Microbiol.">
        <title>The Global Catalogue of Microorganisms (GCM) 10K type strain sequencing project: providing services to taxonomists for standard genome sequencing and annotation.</title>
        <authorList>
            <consortium name="The Broad Institute Genomics Platform"/>
            <consortium name="The Broad Institute Genome Sequencing Center for Infectious Disease"/>
            <person name="Wu L."/>
            <person name="Ma J."/>
        </authorList>
    </citation>
    <scope>NUCLEOTIDE SEQUENCE [LARGE SCALE GENOMIC DNA]</scope>
    <source>
        <strain evidence="12">JCM 31486</strain>
    </source>
</reference>
<keyword evidence="7" id="KW-0520">NAD</keyword>